<dbReference type="EMBL" id="LWAE01000005">
    <property type="protein sequence ID" value="KZL90589.1"/>
    <property type="molecule type" value="Genomic_DNA"/>
</dbReference>
<feature type="transmembrane region" description="Helical" evidence="6">
    <location>
        <begin position="6"/>
        <end position="26"/>
    </location>
</feature>
<organism evidence="7 8">
    <name type="scientific">Clostridium magnum DSM 2767</name>
    <dbReference type="NCBI Taxonomy" id="1121326"/>
    <lineage>
        <taxon>Bacteria</taxon>
        <taxon>Bacillati</taxon>
        <taxon>Bacillota</taxon>
        <taxon>Clostridia</taxon>
        <taxon>Eubacteriales</taxon>
        <taxon>Clostridiaceae</taxon>
        <taxon>Clostridium</taxon>
    </lineage>
</organism>
<feature type="transmembrane region" description="Helical" evidence="6">
    <location>
        <begin position="232"/>
        <end position="252"/>
    </location>
</feature>
<feature type="transmembrane region" description="Helical" evidence="6">
    <location>
        <begin position="47"/>
        <end position="69"/>
    </location>
</feature>
<evidence type="ECO:0000256" key="5">
    <source>
        <dbReference type="ARBA" id="ARBA00023136"/>
    </source>
</evidence>
<dbReference type="Proteomes" id="UP000076603">
    <property type="component" value="Unassembled WGS sequence"/>
</dbReference>
<evidence type="ECO:0000256" key="4">
    <source>
        <dbReference type="ARBA" id="ARBA00022989"/>
    </source>
</evidence>
<dbReference type="STRING" id="1121326.CLMAG_43610"/>
<feature type="transmembrane region" description="Helical" evidence="6">
    <location>
        <begin position="144"/>
        <end position="168"/>
    </location>
</feature>
<dbReference type="PANTHER" id="PTHR11101:SF80">
    <property type="entry name" value="PHOSPHATE TRANSPORTER"/>
    <property type="match status" value="1"/>
</dbReference>
<dbReference type="Pfam" id="PF01384">
    <property type="entry name" value="PHO4"/>
    <property type="match status" value="1"/>
</dbReference>
<comment type="subcellular location">
    <subcellularLocation>
        <location evidence="1">Membrane</location>
        <topology evidence="1">Multi-pass membrane protein</topology>
    </subcellularLocation>
</comment>
<sequence length="345" mass="36414">MVTVNLYILLIIVILTALIFTLTNGLNDASSVVATFITSGAASPAQAIILASFFGLLGAIIGGSAVANTVSKIVNLPPSPFILKILLSSMIGAITWNLITWHFGLPSSSTHALVGGLVGSVWISSGANHILWGWNELFTKAPHLVGIMKIIIGLIISPIAGFTAAYLLQVISKIILKNSKYELNKTINKLQWIMSSLLAYSHGANDAQKVVGIITLAITCVNHVSFNTPPLWIRIISGLTMFVGTMFGGWSIMKTLGREIFTIRSLHSLNSQLSSGCSLILATTLGAPVSTTHVVVGSIMGVGAGDEYKLVNWGIAKEILAAWLITIPASALVSAAVFALANLVI</sequence>
<feature type="transmembrane region" description="Helical" evidence="6">
    <location>
        <begin position="81"/>
        <end position="99"/>
    </location>
</feature>
<gene>
    <name evidence="7" type="primary">pitA_2</name>
    <name evidence="7" type="ORF">CLMAG_43610</name>
</gene>
<dbReference type="PANTHER" id="PTHR11101">
    <property type="entry name" value="PHOSPHATE TRANSPORTER"/>
    <property type="match status" value="1"/>
</dbReference>
<proteinExistence type="predicted"/>
<evidence type="ECO:0000256" key="3">
    <source>
        <dbReference type="ARBA" id="ARBA00022692"/>
    </source>
</evidence>
<comment type="caution">
    <text evidence="7">The sequence shown here is derived from an EMBL/GenBank/DDBJ whole genome shotgun (WGS) entry which is preliminary data.</text>
</comment>
<evidence type="ECO:0000256" key="6">
    <source>
        <dbReference type="SAM" id="Phobius"/>
    </source>
</evidence>
<evidence type="ECO:0000313" key="8">
    <source>
        <dbReference type="Proteomes" id="UP000076603"/>
    </source>
</evidence>
<dbReference type="GO" id="GO:0016020">
    <property type="term" value="C:membrane"/>
    <property type="evidence" value="ECO:0007669"/>
    <property type="project" value="UniProtKB-SubCell"/>
</dbReference>
<dbReference type="InterPro" id="IPR001204">
    <property type="entry name" value="Phos_transporter"/>
</dbReference>
<accession>A0A162RZI2</accession>
<feature type="transmembrane region" description="Helical" evidence="6">
    <location>
        <begin position="111"/>
        <end position="132"/>
    </location>
</feature>
<dbReference type="OrthoDB" id="9779554at2"/>
<keyword evidence="8" id="KW-1185">Reference proteome</keyword>
<keyword evidence="2" id="KW-0813">Transport</keyword>
<feature type="transmembrane region" description="Helical" evidence="6">
    <location>
        <begin position="320"/>
        <end position="344"/>
    </location>
</feature>
<dbReference type="AlphaFoldDB" id="A0A162RZI2"/>
<evidence type="ECO:0000313" key="7">
    <source>
        <dbReference type="EMBL" id="KZL90589.1"/>
    </source>
</evidence>
<evidence type="ECO:0000256" key="2">
    <source>
        <dbReference type="ARBA" id="ARBA00022448"/>
    </source>
</evidence>
<reference evidence="7 8" key="1">
    <citation type="submission" date="2016-04" db="EMBL/GenBank/DDBJ databases">
        <title>Genome sequence of Clostridium magnum DSM 2767.</title>
        <authorList>
            <person name="Poehlein A."/>
            <person name="Uhlig R."/>
            <person name="Fischer R."/>
            <person name="Bahl H."/>
            <person name="Daniel R."/>
        </authorList>
    </citation>
    <scope>NUCLEOTIDE SEQUENCE [LARGE SCALE GENOMIC DNA]</scope>
    <source>
        <strain evidence="7 8">DSM 2767</strain>
    </source>
</reference>
<evidence type="ECO:0000256" key="1">
    <source>
        <dbReference type="ARBA" id="ARBA00004141"/>
    </source>
</evidence>
<name>A0A162RZI2_9CLOT</name>
<keyword evidence="3 6" id="KW-0812">Transmembrane</keyword>
<dbReference type="PATRIC" id="fig|1121326.3.peg.4425"/>
<keyword evidence="5 6" id="KW-0472">Membrane</keyword>
<dbReference type="GO" id="GO:0005315">
    <property type="term" value="F:phosphate transmembrane transporter activity"/>
    <property type="evidence" value="ECO:0007669"/>
    <property type="project" value="InterPro"/>
</dbReference>
<protein>
    <submittedName>
        <fullName evidence="7">Low-affinity inorganic phosphate transporter 1</fullName>
    </submittedName>
</protein>
<dbReference type="RefSeq" id="WP_066626905.1">
    <property type="nucleotide sequence ID" value="NZ_FQXL01000011.1"/>
</dbReference>
<keyword evidence="4 6" id="KW-1133">Transmembrane helix</keyword>
<dbReference type="GO" id="GO:0035435">
    <property type="term" value="P:phosphate ion transmembrane transport"/>
    <property type="evidence" value="ECO:0007669"/>
    <property type="project" value="TreeGrafter"/>
</dbReference>
<feature type="transmembrane region" description="Helical" evidence="6">
    <location>
        <begin position="273"/>
        <end position="300"/>
    </location>
</feature>